<feature type="signal peptide" evidence="1">
    <location>
        <begin position="1"/>
        <end position="24"/>
    </location>
</feature>
<dbReference type="InterPro" id="IPR007541">
    <property type="entry name" value="Uncharacterised_BSP"/>
</dbReference>
<comment type="caution">
    <text evidence="2">The sequence shown here is derived from an EMBL/GenBank/DDBJ whole genome shotgun (WGS) entry which is preliminary data.</text>
</comment>
<evidence type="ECO:0000256" key="1">
    <source>
        <dbReference type="SAM" id="SignalP"/>
    </source>
</evidence>
<dbReference type="EMBL" id="JAUHHV010000003">
    <property type="protein sequence ID" value="KAK1430326.1"/>
    <property type="molecule type" value="Genomic_DNA"/>
</dbReference>
<organism evidence="2 3">
    <name type="scientific">Tagetes erecta</name>
    <name type="common">African marigold</name>
    <dbReference type="NCBI Taxonomy" id="13708"/>
    <lineage>
        <taxon>Eukaryota</taxon>
        <taxon>Viridiplantae</taxon>
        <taxon>Streptophyta</taxon>
        <taxon>Embryophyta</taxon>
        <taxon>Tracheophyta</taxon>
        <taxon>Spermatophyta</taxon>
        <taxon>Magnoliopsida</taxon>
        <taxon>eudicotyledons</taxon>
        <taxon>Gunneridae</taxon>
        <taxon>Pentapetalae</taxon>
        <taxon>asterids</taxon>
        <taxon>campanulids</taxon>
        <taxon>Asterales</taxon>
        <taxon>Asteraceae</taxon>
        <taxon>Asteroideae</taxon>
        <taxon>Heliantheae alliance</taxon>
        <taxon>Tageteae</taxon>
        <taxon>Tagetes</taxon>
    </lineage>
</organism>
<protein>
    <submittedName>
        <fullName evidence="2">Uncharacterized protein</fullName>
    </submittedName>
</protein>
<sequence length="241" mass="27625">MASLMSFYLYTLLTISLSFNLIYAKQNFVIINQVPNHGGGIKFEKVIGGIAYTRPLMAKINQYIWNVIFKQTNPADRKAVDTVELFIKDYDGAEGVTWGNNKINVSAIYLNEYRGPMTLKWEFTSLMYHEMTHVFQWNGEGKCPVGLVEGIADYTILRANYYPPGFAPKGRGLRWDEGYDITARFLEYCDGLVPEFTSKLNNMMRRTYDVSFFQQLTGKPVDVLWQEYKAKNPYTPPPAGV</sequence>
<evidence type="ECO:0000313" key="2">
    <source>
        <dbReference type="EMBL" id="KAK1430326.1"/>
    </source>
</evidence>
<proteinExistence type="predicted"/>
<feature type="chain" id="PRO_5042105605" evidence="1">
    <location>
        <begin position="25"/>
        <end position="241"/>
    </location>
</feature>
<evidence type="ECO:0000313" key="3">
    <source>
        <dbReference type="Proteomes" id="UP001229421"/>
    </source>
</evidence>
<dbReference type="Proteomes" id="UP001229421">
    <property type="component" value="Unassembled WGS sequence"/>
</dbReference>
<keyword evidence="3" id="KW-1185">Reference proteome</keyword>
<keyword evidence="1" id="KW-0732">Signal</keyword>
<dbReference type="AlphaFoldDB" id="A0AAD8L057"/>
<dbReference type="Pfam" id="PF04450">
    <property type="entry name" value="BSP"/>
    <property type="match status" value="1"/>
</dbReference>
<dbReference type="PANTHER" id="PTHR33321">
    <property type="match status" value="1"/>
</dbReference>
<gene>
    <name evidence="2" type="ORF">QVD17_12983</name>
</gene>
<name>A0AAD8L057_TARER</name>
<reference evidence="2" key="1">
    <citation type="journal article" date="2023" name="bioRxiv">
        <title>Improved chromosome-level genome assembly for marigold (Tagetes erecta).</title>
        <authorList>
            <person name="Jiang F."/>
            <person name="Yuan L."/>
            <person name="Wang S."/>
            <person name="Wang H."/>
            <person name="Xu D."/>
            <person name="Wang A."/>
            <person name="Fan W."/>
        </authorList>
    </citation>
    <scope>NUCLEOTIDE SEQUENCE</scope>
    <source>
        <strain evidence="2">WSJ</strain>
        <tissue evidence="2">Leaf</tissue>
    </source>
</reference>
<dbReference type="PANTHER" id="PTHR33321:SF15">
    <property type="entry name" value="PLANT BASIC SECRETORY PROTEIN (BSP) FAMILY PROTEIN"/>
    <property type="match status" value="1"/>
</dbReference>
<accession>A0AAD8L057</accession>